<dbReference type="OMA" id="WHRLELH"/>
<keyword evidence="1" id="KW-0677">Repeat</keyword>
<protein>
    <recommendedName>
        <fullName evidence="2">Thrombospondin-like N-terminal domain-containing protein</fullName>
    </recommendedName>
</protein>
<name>S4REP7_PETMA</name>
<dbReference type="SMART" id="SM00210">
    <property type="entry name" value="TSPN"/>
    <property type="match status" value="1"/>
</dbReference>
<evidence type="ECO:0000256" key="1">
    <source>
        <dbReference type="ARBA" id="ARBA00022737"/>
    </source>
</evidence>
<accession>S4REP7</accession>
<dbReference type="GeneTree" id="ENSGT00940000170135"/>
<dbReference type="Ensembl" id="ENSPMAT00000003695.1">
    <property type="protein sequence ID" value="ENSPMAP00000003679.1"/>
    <property type="gene ID" value="ENSPMAG00000003380.1"/>
</dbReference>
<reference evidence="3" key="2">
    <citation type="submission" date="2025-09" db="UniProtKB">
        <authorList>
            <consortium name="Ensembl"/>
        </authorList>
    </citation>
    <scope>IDENTIFICATION</scope>
</reference>
<dbReference type="InterPro" id="IPR048287">
    <property type="entry name" value="TSPN-like_N"/>
</dbReference>
<organism evidence="3">
    <name type="scientific">Petromyzon marinus</name>
    <name type="common">Sea lamprey</name>
    <dbReference type="NCBI Taxonomy" id="7757"/>
    <lineage>
        <taxon>Eukaryota</taxon>
        <taxon>Metazoa</taxon>
        <taxon>Chordata</taxon>
        <taxon>Craniata</taxon>
        <taxon>Vertebrata</taxon>
        <taxon>Cyclostomata</taxon>
        <taxon>Hyperoartia</taxon>
        <taxon>Petromyzontiformes</taxon>
        <taxon>Petromyzontidae</taxon>
        <taxon>Petromyzon</taxon>
    </lineage>
</organism>
<dbReference type="InterPro" id="IPR013320">
    <property type="entry name" value="ConA-like_dom_sf"/>
</dbReference>
<reference evidence="3" key="1">
    <citation type="submission" date="2025-08" db="UniProtKB">
        <authorList>
            <consortium name="Ensembl"/>
        </authorList>
    </citation>
    <scope>IDENTIFICATION</scope>
</reference>
<feature type="domain" description="Thrombospondin-like N-terminal" evidence="2">
    <location>
        <begin position="1"/>
        <end position="144"/>
    </location>
</feature>
<evidence type="ECO:0000259" key="2">
    <source>
        <dbReference type="SMART" id="SM00210"/>
    </source>
</evidence>
<dbReference type="Gene3D" id="2.60.120.200">
    <property type="match status" value="1"/>
</dbReference>
<dbReference type="STRING" id="7757.ENSPMAP00000003679"/>
<dbReference type="HOGENOM" id="CLU_1682003_0_0_1"/>
<dbReference type="SUPFAM" id="SSF49899">
    <property type="entry name" value="Concanavalin A-like lectins/glucanases"/>
    <property type="match status" value="1"/>
</dbReference>
<sequence>VFPHGLPEEYTFIAVFKVQKGSQEDNWILWQVVDKYGISQVSLRLDGEAKTLEFSALGRQRDRVGAVFKGPLVGQLFDQRWHRLELHVEPTRTSLHVDCQPGVTRATEPKEDIAIDGFTLLGSSVNSDASAEVDILKLAIYCDSRHAELESCCDIPG</sequence>
<evidence type="ECO:0000313" key="3">
    <source>
        <dbReference type="Ensembl" id="ENSPMAP00000003679.1"/>
    </source>
</evidence>
<proteinExistence type="predicted"/>
<dbReference type="AlphaFoldDB" id="S4REP7"/>